<dbReference type="HOGENOM" id="CLU_3242420_0_0_1"/>
<dbReference type="AlphaFoldDB" id="A7EDR2"/>
<proteinExistence type="predicted"/>
<keyword evidence="2" id="KW-1185">Reference proteome</keyword>
<sequence length="43" mass="4973">MWYGMAWSYGIGLILVLVWWEEQAGNFLVSISNLIIERNASQL</sequence>
<dbReference type="Proteomes" id="UP000001312">
    <property type="component" value="Unassembled WGS sequence"/>
</dbReference>
<gene>
    <name evidence="1" type="ORF">SS1G_03452</name>
</gene>
<name>A7EDR2_SCLS1</name>
<accession>A7EDR2</accession>
<organism evidence="1 2">
    <name type="scientific">Sclerotinia sclerotiorum (strain ATCC 18683 / 1980 / Ss-1)</name>
    <name type="common">White mold</name>
    <name type="synonym">Whetzelinia sclerotiorum</name>
    <dbReference type="NCBI Taxonomy" id="665079"/>
    <lineage>
        <taxon>Eukaryota</taxon>
        <taxon>Fungi</taxon>
        <taxon>Dikarya</taxon>
        <taxon>Ascomycota</taxon>
        <taxon>Pezizomycotina</taxon>
        <taxon>Leotiomycetes</taxon>
        <taxon>Helotiales</taxon>
        <taxon>Sclerotiniaceae</taxon>
        <taxon>Sclerotinia</taxon>
    </lineage>
</organism>
<dbReference type="KEGG" id="ssl:SS1G_03452"/>
<reference evidence="2" key="1">
    <citation type="journal article" date="2011" name="PLoS Genet.">
        <title>Genomic analysis of the necrotrophic fungal pathogens Sclerotinia sclerotiorum and Botrytis cinerea.</title>
        <authorList>
            <person name="Amselem J."/>
            <person name="Cuomo C.A."/>
            <person name="van Kan J.A."/>
            <person name="Viaud M."/>
            <person name="Benito E.P."/>
            <person name="Couloux A."/>
            <person name="Coutinho P.M."/>
            <person name="de Vries R.P."/>
            <person name="Dyer P.S."/>
            <person name="Fillinger S."/>
            <person name="Fournier E."/>
            <person name="Gout L."/>
            <person name="Hahn M."/>
            <person name="Kohn L."/>
            <person name="Lapalu N."/>
            <person name="Plummer K.M."/>
            <person name="Pradier J.M."/>
            <person name="Quevillon E."/>
            <person name="Sharon A."/>
            <person name="Simon A."/>
            <person name="ten Have A."/>
            <person name="Tudzynski B."/>
            <person name="Tudzynski P."/>
            <person name="Wincker P."/>
            <person name="Andrew M."/>
            <person name="Anthouard V."/>
            <person name="Beever R.E."/>
            <person name="Beffa R."/>
            <person name="Benoit I."/>
            <person name="Bouzid O."/>
            <person name="Brault B."/>
            <person name="Chen Z."/>
            <person name="Choquer M."/>
            <person name="Collemare J."/>
            <person name="Cotton P."/>
            <person name="Danchin E.G."/>
            <person name="Da Silva C."/>
            <person name="Gautier A."/>
            <person name="Giraud C."/>
            <person name="Giraud T."/>
            <person name="Gonzalez C."/>
            <person name="Grossetete S."/>
            <person name="Guldener U."/>
            <person name="Henrissat B."/>
            <person name="Howlett B.J."/>
            <person name="Kodira C."/>
            <person name="Kretschmer M."/>
            <person name="Lappartient A."/>
            <person name="Leroch M."/>
            <person name="Levis C."/>
            <person name="Mauceli E."/>
            <person name="Neuveglise C."/>
            <person name="Oeser B."/>
            <person name="Pearson M."/>
            <person name="Poulain J."/>
            <person name="Poussereau N."/>
            <person name="Quesneville H."/>
            <person name="Rascle C."/>
            <person name="Schumacher J."/>
            <person name="Segurens B."/>
            <person name="Sexton A."/>
            <person name="Silva E."/>
            <person name="Sirven C."/>
            <person name="Soanes D.M."/>
            <person name="Talbot N.J."/>
            <person name="Templeton M."/>
            <person name="Yandava C."/>
            <person name="Yarden O."/>
            <person name="Zeng Q."/>
            <person name="Rollins J.A."/>
            <person name="Lebrun M.H."/>
            <person name="Dickman M."/>
        </authorList>
    </citation>
    <scope>NUCLEOTIDE SEQUENCE [LARGE SCALE GENOMIC DNA]</scope>
    <source>
        <strain evidence="2">ATCC 18683 / 1980 / Ss-1</strain>
    </source>
</reference>
<dbReference type="GeneID" id="5491455"/>
<protein>
    <submittedName>
        <fullName evidence="1">Uncharacterized protein</fullName>
    </submittedName>
</protein>
<evidence type="ECO:0000313" key="1">
    <source>
        <dbReference type="EMBL" id="EDO00978.1"/>
    </source>
</evidence>
<dbReference type="InParanoid" id="A7EDR2"/>
<dbReference type="RefSeq" id="XP_001595363.1">
    <property type="nucleotide sequence ID" value="XM_001595313.1"/>
</dbReference>
<dbReference type="EMBL" id="CH476624">
    <property type="protein sequence ID" value="EDO00978.1"/>
    <property type="molecule type" value="Genomic_DNA"/>
</dbReference>
<evidence type="ECO:0000313" key="2">
    <source>
        <dbReference type="Proteomes" id="UP000001312"/>
    </source>
</evidence>